<evidence type="ECO:0000256" key="10">
    <source>
        <dbReference type="ARBA" id="ARBA00023125"/>
    </source>
</evidence>
<keyword evidence="3 12" id="KW-0808">Transferase</keyword>
<feature type="domain" description="Toprim" evidence="15">
    <location>
        <begin position="259"/>
        <end position="338"/>
    </location>
</feature>
<keyword evidence="6 13" id="KW-0479">Metal-binding</keyword>
<dbReference type="Pfam" id="PF08275">
    <property type="entry name" value="DNAG_N"/>
    <property type="match status" value="1"/>
</dbReference>
<keyword evidence="9" id="KW-0460">Magnesium</keyword>
<evidence type="ECO:0000256" key="7">
    <source>
        <dbReference type="ARBA" id="ARBA00022771"/>
    </source>
</evidence>
<evidence type="ECO:0000259" key="15">
    <source>
        <dbReference type="PROSITE" id="PS50880"/>
    </source>
</evidence>
<dbReference type="Gene3D" id="3.90.980.10">
    <property type="entry name" value="DNA primase, catalytic core, N-terminal domain"/>
    <property type="match status" value="1"/>
</dbReference>
<dbReference type="Proteomes" id="UP000824145">
    <property type="component" value="Unassembled WGS sequence"/>
</dbReference>
<dbReference type="Gene3D" id="3.40.1360.10">
    <property type="match status" value="1"/>
</dbReference>
<dbReference type="InterPro" id="IPR034151">
    <property type="entry name" value="TOPRIM_DnaG_bac"/>
</dbReference>
<dbReference type="GO" id="GO:0003677">
    <property type="term" value="F:DNA binding"/>
    <property type="evidence" value="ECO:0007669"/>
    <property type="project" value="UniProtKB-KW"/>
</dbReference>
<organism evidence="16 17">
    <name type="scientific">Candidatus Caccalectryoclostridium excrementigallinarum</name>
    <dbReference type="NCBI Taxonomy" id="2840710"/>
    <lineage>
        <taxon>Bacteria</taxon>
        <taxon>Bacillati</taxon>
        <taxon>Bacillota</taxon>
        <taxon>Clostridia</taxon>
        <taxon>Christensenellales</taxon>
        <taxon>Christensenellaceae</taxon>
        <taxon>Christensenellaceae incertae sedis</taxon>
        <taxon>Candidatus Caccalectryoclostridium</taxon>
    </lineage>
</organism>
<proteinExistence type="inferred from homology"/>
<keyword evidence="7 14" id="KW-0863">Zinc-finger</keyword>
<dbReference type="InterPro" id="IPR006295">
    <property type="entry name" value="DNA_primase_DnaG"/>
</dbReference>
<dbReference type="InterPro" id="IPR002694">
    <property type="entry name" value="Znf_CHC2"/>
</dbReference>
<evidence type="ECO:0000256" key="14">
    <source>
        <dbReference type="PIRSR" id="PIRSR002811-1"/>
    </source>
</evidence>
<evidence type="ECO:0000256" key="3">
    <source>
        <dbReference type="ARBA" id="ARBA00022679"/>
    </source>
</evidence>
<evidence type="ECO:0000256" key="13">
    <source>
        <dbReference type="PIRNR" id="PIRNR002811"/>
    </source>
</evidence>
<comment type="caution">
    <text evidence="12">Lacks conserved residue(s) required for the propagation of feature annotation.</text>
</comment>
<comment type="caution">
    <text evidence="16">The sequence shown here is derived from an EMBL/GenBank/DDBJ whole genome shotgun (WGS) entry which is preliminary data.</text>
</comment>
<evidence type="ECO:0000256" key="4">
    <source>
        <dbReference type="ARBA" id="ARBA00022695"/>
    </source>
</evidence>
<protein>
    <recommendedName>
        <fullName evidence="12 13">DNA primase</fullName>
        <ecNumber evidence="12">2.7.7.101</ecNumber>
    </recommendedName>
</protein>
<evidence type="ECO:0000256" key="11">
    <source>
        <dbReference type="ARBA" id="ARBA00023163"/>
    </source>
</evidence>
<comment type="similarity">
    <text evidence="12 13">Belongs to the DnaG primase family.</text>
</comment>
<dbReference type="InterPro" id="IPR050219">
    <property type="entry name" value="DnaG_primase"/>
</dbReference>
<keyword evidence="5 12" id="KW-0235">DNA replication</keyword>
<evidence type="ECO:0000313" key="17">
    <source>
        <dbReference type="Proteomes" id="UP000824145"/>
    </source>
</evidence>
<keyword evidence="11 12" id="KW-0804">Transcription</keyword>
<keyword evidence="10 12" id="KW-0238">DNA-binding</keyword>
<dbReference type="GO" id="GO:0000428">
    <property type="term" value="C:DNA-directed RNA polymerase complex"/>
    <property type="evidence" value="ECO:0007669"/>
    <property type="project" value="UniProtKB-KW"/>
</dbReference>
<dbReference type="GO" id="GO:0005737">
    <property type="term" value="C:cytoplasm"/>
    <property type="evidence" value="ECO:0007669"/>
    <property type="project" value="TreeGrafter"/>
</dbReference>
<dbReference type="EMBL" id="DVNJ01000001">
    <property type="protein sequence ID" value="HIU62292.1"/>
    <property type="molecule type" value="Genomic_DNA"/>
</dbReference>
<reference evidence="16" key="1">
    <citation type="submission" date="2020-10" db="EMBL/GenBank/DDBJ databases">
        <authorList>
            <person name="Gilroy R."/>
        </authorList>
    </citation>
    <scope>NUCLEOTIDE SEQUENCE</scope>
    <source>
        <strain evidence="16">9366</strain>
    </source>
</reference>
<comment type="function">
    <text evidence="12 13">RNA polymerase that catalyzes the synthesis of short RNA molecules used as primers for DNA polymerase during DNA replication.</text>
</comment>
<dbReference type="SUPFAM" id="SSF56731">
    <property type="entry name" value="DNA primase core"/>
    <property type="match status" value="1"/>
</dbReference>
<dbReference type="GO" id="GO:0006269">
    <property type="term" value="P:DNA replication, synthesis of primer"/>
    <property type="evidence" value="ECO:0007669"/>
    <property type="project" value="UniProtKB-UniRule"/>
</dbReference>
<evidence type="ECO:0000256" key="2">
    <source>
        <dbReference type="ARBA" id="ARBA00022515"/>
    </source>
</evidence>
<dbReference type="GO" id="GO:0003899">
    <property type="term" value="F:DNA-directed RNA polymerase activity"/>
    <property type="evidence" value="ECO:0007669"/>
    <property type="project" value="UniProtKB-UniRule"/>
</dbReference>
<reference evidence="16" key="2">
    <citation type="journal article" date="2021" name="PeerJ">
        <title>Extensive microbial diversity within the chicken gut microbiome revealed by metagenomics and culture.</title>
        <authorList>
            <person name="Gilroy R."/>
            <person name="Ravi A."/>
            <person name="Getino M."/>
            <person name="Pursley I."/>
            <person name="Horton D.L."/>
            <person name="Alikhan N.F."/>
            <person name="Baker D."/>
            <person name="Gharbi K."/>
            <person name="Hall N."/>
            <person name="Watson M."/>
            <person name="Adriaenssens E.M."/>
            <person name="Foster-Nyarko E."/>
            <person name="Jarju S."/>
            <person name="Secka A."/>
            <person name="Antonio M."/>
            <person name="Oren A."/>
            <person name="Chaudhuri R.R."/>
            <person name="La Ragione R."/>
            <person name="Hildebrand F."/>
            <person name="Pallen M.J."/>
        </authorList>
    </citation>
    <scope>NUCLEOTIDE SEQUENCE</scope>
    <source>
        <strain evidence="16">9366</strain>
    </source>
</reference>
<dbReference type="InterPro" id="IPR013264">
    <property type="entry name" value="DNAG_N"/>
</dbReference>
<keyword evidence="8 13" id="KW-0862">Zinc</keyword>
<keyword evidence="2 12" id="KW-0639">Primosome</keyword>
<keyword evidence="4 12" id="KW-0548">Nucleotidyltransferase</keyword>
<dbReference type="Pfam" id="PF13155">
    <property type="entry name" value="Toprim_2"/>
    <property type="match status" value="1"/>
</dbReference>
<dbReference type="Pfam" id="PF01807">
    <property type="entry name" value="Zn_ribbon_DnaG"/>
    <property type="match status" value="1"/>
</dbReference>
<dbReference type="GO" id="GO:1990077">
    <property type="term" value="C:primosome complex"/>
    <property type="evidence" value="ECO:0007669"/>
    <property type="project" value="UniProtKB-KW"/>
</dbReference>
<sequence length="580" mass="64750">MADNFKDWLDELKAKINIVDVVESYVTLNRKGGKYWACCPFHHEKTPSFSVDEAGMYYCFGCHKGGDAISFVQEAEHTDFMGAVTILAARVGMSVPEFSKKGESAGVSKRKRDRLYDLMRAAASFYHASLMGAAGKRALDYLDDRGISRATVTAFGLGFAPQNGLIDHLREKGFGNSEMLDAGVAGESKSGRIYDVLGGRLIVPIINNLRQVIAFGGRVLEKGEQPKYRNTKETVIFDKSRELFGQHTIKKAMIEGAVDSVIMVEGYMDVISLYQAGIKNCMASMGTALTAQQARLLKRYADKVYISYDGDAAGQKATMRGLDILYGEGLSVKVVSVPGGKDPDEFVREFGKRGYMDLLAQAKPLFEYKLDKLAEGFDLKSAEDRGKYAVEAVKILYELKNPAQVEAYMDYISQKADIPKPVLTRQYAQGAEAEAKPIPKLELTRKSGRYYSAVRYILYALFAGEEGAEEVGLAQYLTDEEHKAIYVEYERIKSLREPNLDDLQALEENYAEVEEIFREGKRVTSEQAPKVFADCVASLEKEKSRREIARLTEQIDKEKDPVARDLLLAQYAELTAKNRK</sequence>
<evidence type="ECO:0000256" key="8">
    <source>
        <dbReference type="ARBA" id="ARBA00022833"/>
    </source>
</evidence>
<dbReference type="AlphaFoldDB" id="A0A9D1MLH3"/>
<dbReference type="FunFam" id="3.90.580.10:FF:000001">
    <property type="entry name" value="DNA primase"/>
    <property type="match status" value="1"/>
</dbReference>
<accession>A0A9D1MLH3</accession>
<dbReference type="InterPro" id="IPR036977">
    <property type="entry name" value="DNA_primase_Znf_CHC2"/>
</dbReference>
<gene>
    <name evidence="12" type="primary">dnaG</name>
    <name evidence="16" type="ORF">IAB07_00800</name>
</gene>
<name>A0A9D1MLH3_9FIRM</name>
<dbReference type="HAMAP" id="MF_00974">
    <property type="entry name" value="DNA_primase_DnaG"/>
    <property type="match status" value="1"/>
</dbReference>
<dbReference type="SUPFAM" id="SSF57783">
    <property type="entry name" value="Zinc beta-ribbon"/>
    <property type="match status" value="1"/>
</dbReference>
<feature type="zinc finger region" description="CHC2-type" evidence="14">
    <location>
        <begin position="39"/>
        <end position="62"/>
    </location>
</feature>
<dbReference type="PANTHER" id="PTHR30313:SF2">
    <property type="entry name" value="DNA PRIMASE"/>
    <property type="match status" value="1"/>
</dbReference>
<evidence type="ECO:0000256" key="9">
    <source>
        <dbReference type="ARBA" id="ARBA00022842"/>
    </source>
</evidence>
<dbReference type="Gene3D" id="3.90.580.10">
    <property type="entry name" value="Zinc finger, CHC2-type domain"/>
    <property type="match status" value="1"/>
</dbReference>
<dbReference type="SMART" id="SM00493">
    <property type="entry name" value="TOPRIM"/>
    <property type="match status" value="1"/>
</dbReference>
<comment type="cofactor">
    <cofactor evidence="13 14">
        <name>Zn(2+)</name>
        <dbReference type="ChEBI" id="CHEBI:29105"/>
    </cofactor>
    <text evidence="13 14">Binds 1 zinc ion per monomer.</text>
</comment>
<dbReference type="InterPro" id="IPR037068">
    <property type="entry name" value="DNA_primase_core_N_sf"/>
</dbReference>
<comment type="subunit">
    <text evidence="12">Monomer. Interacts with DnaB.</text>
</comment>
<dbReference type="NCBIfam" id="TIGR01391">
    <property type="entry name" value="dnaG"/>
    <property type="match status" value="1"/>
</dbReference>
<dbReference type="GO" id="GO:0008270">
    <property type="term" value="F:zinc ion binding"/>
    <property type="evidence" value="ECO:0007669"/>
    <property type="project" value="UniProtKB-KW"/>
</dbReference>
<keyword evidence="1 12" id="KW-0240">DNA-directed RNA polymerase</keyword>
<dbReference type="PROSITE" id="PS50880">
    <property type="entry name" value="TOPRIM"/>
    <property type="match status" value="1"/>
</dbReference>
<dbReference type="FunFam" id="3.40.1360.10:FF:000002">
    <property type="entry name" value="DNA primase"/>
    <property type="match status" value="1"/>
</dbReference>
<dbReference type="InterPro" id="IPR006171">
    <property type="entry name" value="TOPRIM_dom"/>
</dbReference>
<dbReference type="Pfam" id="PF10410">
    <property type="entry name" value="DnaB_bind"/>
    <property type="match status" value="1"/>
</dbReference>
<evidence type="ECO:0000256" key="6">
    <source>
        <dbReference type="ARBA" id="ARBA00022723"/>
    </source>
</evidence>
<evidence type="ECO:0000313" key="16">
    <source>
        <dbReference type="EMBL" id="HIU62292.1"/>
    </source>
</evidence>
<evidence type="ECO:0000256" key="5">
    <source>
        <dbReference type="ARBA" id="ARBA00022705"/>
    </source>
</evidence>
<dbReference type="InterPro" id="IPR019475">
    <property type="entry name" value="DNA_primase_DnaB-bd"/>
</dbReference>
<dbReference type="InterPro" id="IPR030846">
    <property type="entry name" value="DnaG_bac"/>
</dbReference>
<dbReference type="CDD" id="cd03364">
    <property type="entry name" value="TOPRIM_DnaG_primases"/>
    <property type="match status" value="1"/>
</dbReference>
<dbReference type="PANTHER" id="PTHR30313">
    <property type="entry name" value="DNA PRIMASE"/>
    <property type="match status" value="1"/>
</dbReference>
<evidence type="ECO:0000256" key="1">
    <source>
        <dbReference type="ARBA" id="ARBA00022478"/>
    </source>
</evidence>
<comment type="catalytic activity">
    <reaction evidence="12">
        <text>ssDNA + n NTP = ssDNA/pppN(pN)n-1 hybrid + (n-1) diphosphate.</text>
        <dbReference type="EC" id="2.7.7.101"/>
    </reaction>
</comment>
<dbReference type="SMART" id="SM00400">
    <property type="entry name" value="ZnF_CHCC"/>
    <property type="match status" value="1"/>
</dbReference>
<evidence type="ECO:0000256" key="12">
    <source>
        <dbReference type="HAMAP-Rule" id="MF_00974"/>
    </source>
</evidence>
<dbReference type="PIRSF" id="PIRSF002811">
    <property type="entry name" value="DnaG"/>
    <property type="match status" value="1"/>
</dbReference>
<dbReference type="EC" id="2.7.7.101" evidence="12"/>